<evidence type="ECO:0008006" key="3">
    <source>
        <dbReference type="Google" id="ProtNLM"/>
    </source>
</evidence>
<gene>
    <name evidence="1" type="ORF">DSM02_2118</name>
</gene>
<evidence type="ECO:0000313" key="2">
    <source>
        <dbReference type="Proteomes" id="UP000289859"/>
    </source>
</evidence>
<dbReference type="Proteomes" id="UP000289859">
    <property type="component" value="Unassembled WGS sequence"/>
</dbReference>
<organism evidence="1 2">
    <name type="scientific">Leeuwenhoekiella polynyae</name>
    <dbReference type="NCBI Taxonomy" id="1550906"/>
    <lineage>
        <taxon>Bacteria</taxon>
        <taxon>Pseudomonadati</taxon>
        <taxon>Bacteroidota</taxon>
        <taxon>Flavobacteriia</taxon>
        <taxon>Flavobacteriales</taxon>
        <taxon>Flavobacteriaceae</taxon>
        <taxon>Leeuwenhoekiella</taxon>
    </lineage>
</organism>
<evidence type="ECO:0000313" key="1">
    <source>
        <dbReference type="EMBL" id="RXG21265.1"/>
    </source>
</evidence>
<comment type="caution">
    <text evidence="1">The sequence shown here is derived from an EMBL/GenBank/DDBJ whole genome shotgun (WGS) entry which is preliminary data.</text>
</comment>
<dbReference type="OrthoDB" id="7775479at2"/>
<dbReference type="EMBL" id="QOVK01000008">
    <property type="protein sequence ID" value="RXG21265.1"/>
    <property type="molecule type" value="Genomic_DNA"/>
</dbReference>
<dbReference type="AlphaFoldDB" id="A0A4Q0P4J0"/>
<protein>
    <recommendedName>
        <fullName evidence="3">KTSC domain-containing protein</fullName>
    </recommendedName>
</protein>
<sequence>MKRYRNLGGDSNVSEFEIGADHIVVKFSGTIRTYRYSYSRAGQNHVEAMKKLAQNGRGLNSYINRYVKFKYDK</sequence>
<name>A0A4Q0P4J0_9FLAO</name>
<reference evidence="1 2" key="1">
    <citation type="submission" date="2018-07" db="EMBL/GenBank/DDBJ databases">
        <title>Leeuwenhoekiella genomics.</title>
        <authorList>
            <person name="Tahon G."/>
            <person name="Willems A."/>
        </authorList>
    </citation>
    <scope>NUCLEOTIDE SEQUENCE [LARGE SCALE GENOMIC DNA]</scope>
    <source>
        <strain evidence="1 2">LMG 29608</strain>
    </source>
</reference>
<proteinExistence type="predicted"/>
<dbReference type="RefSeq" id="WP_128765567.1">
    <property type="nucleotide sequence ID" value="NZ_JBHUOO010000008.1"/>
</dbReference>
<keyword evidence="2" id="KW-1185">Reference proteome</keyword>
<accession>A0A4Q0P4J0</accession>